<dbReference type="Pfam" id="PF22491">
    <property type="entry name" value="DUF6988"/>
    <property type="match status" value="1"/>
</dbReference>
<accession>A0A7Y7WJU9</accession>
<dbReference type="EMBL" id="JACAPU010000044">
    <property type="protein sequence ID" value="NWB50598.1"/>
    <property type="molecule type" value="Genomic_DNA"/>
</dbReference>
<dbReference type="AlphaFoldDB" id="A0A7Y7WJU9"/>
<proteinExistence type="predicted"/>
<evidence type="ECO:0000313" key="1">
    <source>
        <dbReference type="EMBL" id="NWB50598.1"/>
    </source>
</evidence>
<dbReference type="InterPro" id="IPR054257">
    <property type="entry name" value="DUF6988"/>
</dbReference>
<dbReference type="RefSeq" id="WP_177145615.1">
    <property type="nucleotide sequence ID" value="NZ_JACAPU010000044.1"/>
</dbReference>
<name>A0A7Y7WJU9_9PSED</name>
<organism evidence="1 2">
    <name type="scientific">Pseudomonas gingeri</name>
    <dbReference type="NCBI Taxonomy" id="117681"/>
    <lineage>
        <taxon>Bacteria</taxon>
        <taxon>Pseudomonadati</taxon>
        <taxon>Pseudomonadota</taxon>
        <taxon>Gammaproteobacteria</taxon>
        <taxon>Pseudomonadales</taxon>
        <taxon>Pseudomonadaceae</taxon>
        <taxon>Pseudomonas</taxon>
    </lineage>
</organism>
<comment type="caution">
    <text evidence="1">The sequence shown here is derived from an EMBL/GenBank/DDBJ whole genome shotgun (WGS) entry which is preliminary data.</text>
</comment>
<dbReference type="Proteomes" id="UP000582981">
    <property type="component" value="Unassembled WGS sequence"/>
</dbReference>
<reference evidence="1 2" key="1">
    <citation type="submission" date="2020-04" db="EMBL/GenBank/DDBJ databases">
        <title>Molecular characterization of pseudomonads from Agaricus bisporus reveal novel blotch 2 pathogens in Western Europe.</title>
        <authorList>
            <person name="Taparia T."/>
            <person name="Krijger M."/>
            <person name="Haynes E."/>
            <person name="Elpinstone J.G."/>
            <person name="Noble R."/>
            <person name="Van Der Wolf J."/>
        </authorList>
    </citation>
    <scope>NUCLEOTIDE SEQUENCE [LARGE SCALE GENOMIC DNA]</scope>
    <source>
        <strain evidence="1 2">F1001</strain>
    </source>
</reference>
<evidence type="ECO:0000313" key="2">
    <source>
        <dbReference type="Proteomes" id="UP000582981"/>
    </source>
</evidence>
<sequence>MSQEEINRILAELKTNYELVQALVRADRYSLDTEYKKINYTYYRMFCSHYEAFVILVEGQYFSSSIVLLRTMLELFVKSFYLQFIEQDKGSKVTDFLMSEKNFPSFFKMVSDLESYKPQDYKGFEGAFSQFTKANLASYEKYSLFSHGRGELLKRYYETNRIAFSTQDVHDVLLTANGLFEMLSLLLFAVQGSTHHLGMLLQRINGREKP</sequence>
<protein>
    <submittedName>
        <fullName evidence="1">Uncharacterized protein</fullName>
    </submittedName>
</protein>
<gene>
    <name evidence="1" type="ORF">HX829_29410</name>
</gene>